<reference evidence="2" key="1">
    <citation type="journal article" date="2023" name="ISME J.">
        <title>Emergence of putative energy parasites within Clostridia revealed by genome analysis of a novel endosymbiotic clade.</title>
        <authorList>
            <person name="Takahashi K."/>
            <person name="Kuwahara H."/>
            <person name="Horikawa Y."/>
            <person name="Izawa K."/>
            <person name="Kato D."/>
            <person name="Inagaki T."/>
            <person name="Yuki M."/>
            <person name="Ohkuma M."/>
            <person name="Hongoh Y."/>
        </authorList>
    </citation>
    <scope>NUCLEOTIDE SEQUENCE</scope>
    <source>
        <strain evidence="2">RsTa-C01</strain>
    </source>
</reference>
<proteinExistence type="predicted"/>
<dbReference type="InterPro" id="IPR005074">
    <property type="entry name" value="Peptidase_C39"/>
</dbReference>
<organism evidence="2">
    <name type="scientific">Candidatus Paraimprobicoccus trichonymphae</name>
    <dbReference type="NCBI Taxonomy" id="3033793"/>
    <lineage>
        <taxon>Bacteria</taxon>
        <taxon>Bacillati</taxon>
        <taxon>Bacillota</taxon>
        <taxon>Clostridia</taxon>
        <taxon>Candidatus Paraimprobicoccus</taxon>
    </lineage>
</organism>
<name>A0AA48HZI3_9FIRM</name>
<dbReference type="KEGG" id="ptrh:RsTaC01_0428"/>
<dbReference type="GO" id="GO:0016020">
    <property type="term" value="C:membrane"/>
    <property type="evidence" value="ECO:0007669"/>
    <property type="project" value="InterPro"/>
</dbReference>
<dbReference type="Gene3D" id="3.90.70.10">
    <property type="entry name" value="Cysteine proteinases"/>
    <property type="match status" value="1"/>
</dbReference>
<gene>
    <name evidence="2" type="ORF">RsTaC01_0428</name>
</gene>
<evidence type="ECO:0000313" key="2">
    <source>
        <dbReference type="EMBL" id="BED92616.1"/>
    </source>
</evidence>
<accession>A0AA48HZI3</accession>
<dbReference type="GO" id="GO:0006508">
    <property type="term" value="P:proteolysis"/>
    <property type="evidence" value="ECO:0007669"/>
    <property type="project" value="InterPro"/>
</dbReference>
<evidence type="ECO:0000259" key="1">
    <source>
        <dbReference type="Pfam" id="PF03412"/>
    </source>
</evidence>
<dbReference type="GO" id="GO:0005524">
    <property type="term" value="F:ATP binding"/>
    <property type="evidence" value="ECO:0007669"/>
    <property type="project" value="InterPro"/>
</dbReference>
<protein>
    <submittedName>
        <fullName evidence="2">C39 family peptidase</fullName>
    </submittedName>
</protein>
<dbReference type="Proteomes" id="UP001335720">
    <property type="component" value="Chromosome"/>
</dbReference>
<dbReference type="GO" id="GO:0008233">
    <property type="term" value="F:peptidase activity"/>
    <property type="evidence" value="ECO:0007669"/>
    <property type="project" value="InterPro"/>
</dbReference>
<dbReference type="AlphaFoldDB" id="A0AA48HZI3"/>
<dbReference type="Pfam" id="PF03412">
    <property type="entry name" value="Peptidase_C39"/>
    <property type="match status" value="1"/>
</dbReference>
<feature type="domain" description="Peptidase C39" evidence="1">
    <location>
        <begin position="7"/>
        <end position="137"/>
    </location>
</feature>
<dbReference type="EMBL" id="AP027925">
    <property type="protein sequence ID" value="BED92616.1"/>
    <property type="molecule type" value="Genomic_DNA"/>
</dbReference>
<sequence>MKKISHIRQELNECSCGAVCVKMLLNCYNIEAKLANIFEDVSENIFKNFGYCKNNLILDYLLKLGLHSSVISVKEIDKVLKICEHNEIDVILNIKSSLKSYGGHYVLYLGKNLNNIYVNDPAKKLGCTPIKLEKLKKLMIPSLFSQISEKNTIIVVSKQSINLEEFEISCNRYKNVKIKIFKCLSSYIRK</sequence>